<dbReference type="EMBL" id="MN739646">
    <property type="protein sequence ID" value="QHT17923.1"/>
    <property type="molecule type" value="Genomic_DNA"/>
</dbReference>
<keyword evidence="4" id="KW-0067">ATP-binding</keyword>
<dbReference type="PROSITE" id="PS00178">
    <property type="entry name" value="AA_TRNA_LIGASE_I"/>
    <property type="match status" value="1"/>
</dbReference>
<name>A0A6C0DMZ2_9ZZZZ</name>
<evidence type="ECO:0000256" key="6">
    <source>
        <dbReference type="ARBA" id="ARBA00023146"/>
    </source>
</evidence>
<evidence type="ECO:0000313" key="9">
    <source>
        <dbReference type="EMBL" id="QHT17923.1"/>
    </source>
</evidence>
<dbReference type="InterPro" id="IPR020056">
    <property type="entry name" value="Rbsml_bL25/Gln-tRNA_synth_N"/>
</dbReference>
<dbReference type="PANTHER" id="PTHR43097">
    <property type="entry name" value="GLUTAMINE-TRNA LIGASE"/>
    <property type="match status" value="1"/>
</dbReference>
<evidence type="ECO:0000256" key="4">
    <source>
        <dbReference type="ARBA" id="ARBA00022840"/>
    </source>
</evidence>
<accession>A0A6C0DMZ2</accession>
<keyword evidence="1" id="KW-0963">Cytoplasm</keyword>
<dbReference type="Gene3D" id="2.40.240.10">
    <property type="entry name" value="Ribosomal Protein L25, Chain P"/>
    <property type="match status" value="1"/>
</dbReference>
<evidence type="ECO:0000259" key="8">
    <source>
        <dbReference type="Pfam" id="PF03950"/>
    </source>
</evidence>
<dbReference type="GO" id="GO:0004819">
    <property type="term" value="F:glutamine-tRNA ligase activity"/>
    <property type="evidence" value="ECO:0007669"/>
    <property type="project" value="TreeGrafter"/>
</dbReference>
<dbReference type="InterPro" id="IPR014729">
    <property type="entry name" value="Rossmann-like_a/b/a_fold"/>
</dbReference>
<organism evidence="9">
    <name type="scientific">viral metagenome</name>
    <dbReference type="NCBI Taxonomy" id="1070528"/>
    <lineage>
        <taxon>unclassified sequences</taxon>
        <taxon>metagenomes</taxon>
        <taxon>organismal metagenomes</taxon>
    </lineage>
</organism>
<evidence type="ECO:0000259" key="7">
    <source>
        <dbReference type="Pfam" id="PF00749"/>
    </source>
</evidence>
<keyword evidence="3" id="KW-0547">Nucleotide-binding</keyword>
<feature type="domain" description="Glutamyl/glutaminyl-tRNA synthetase class Ib anti-codon binding" evidence="8">
    <location>
        <begin position="310"/>
        <end position="398"/>
    </location>
</feature>
<dbReference type="Gene3D" id="1.10.1160.10">
    <property type="entry name" value="Glutamyl-trna Synthetase, Domain 2"/>
    <property type="match status" value="1"/>
</dbReference>
<feature type="domain" description="Glutamyl/glutaminyl-tRNA synthetase class Ib catalytic" evidence="7">
    <location>
        <begin position="5"/>
        <end position="290"/>
    </location>
</feature>
<dbReference type="InterPro" id="IPR020059">
    <property type="entry name" value="Glu/Gln-tRNA-synth_Ib_codon-bd"/>
</dbReference>
<dbReference type="Gene3D" id="3.40.50.620">
    <property type="entry name" value="HUPs"/>
    <property type="match status" value="1"/>
</dbReference>
<dbReference type="InterPro" id="IPR020058">
    <property type="entry name" value="Glu/Gln-tRNA-synth_Ib_cat-dom"/>
</dbReference>
<dbReference type="AlphaFoldDB" id="A0A6C0DMZ2"/>
<dbReference type="Gene3D" id="3.90.800.10">
    <property type="entry name" value="Glutamyl-tRNA Synthetase, Domain 3"/>
    <property type="match status" value="1"/>
</dbReference>
<evidence type="ECO:0000256" key="3">
    <source>
        <dbReference type="ARBA" id="ARBA00022741"/>
    </source>
</evidence>
<dbReference type="InterPro" id="IPR011035">
    <property type="entry name" value="Ribosomal_bL25/Gln-tRNA_synth"/>
</dbReference>
<dbReference type="FunFam" id="3.90.800.10:FF:000001">
    <property type="entry name" value="Glutamine--tRNA ligase"/>
    <property type="match status" value="1"/>
</dbReference>
<dbReference type="Pfam" id="PF00749">
    <property type="entry name" value="tRNA-synt_1c"/>
    <property type="match status" value="1"/>
</dbReference>
<evidence type="ECO:0000256" key="1">
    <source>
        <dbReference type="ARBA" id="ARBA00022490"/>
    </source>
</evidence>
<keyword evidence="5" id="KW-0648">Protein biosynthesis</keyword>
<evidence type="ECO:0000256" key="5">
    <source>
        <dbReference type="ARBA" id="ARBA00022917"/>
    </source>
</evidence>
<evidence type="ECO:0008006" key="10">
    <source>
        <dbReference type="Google" id="ProtNLM"/>
    </source>
</evidence>
<dbReference type="InterPro" id="IPR001412">
    <property type="entry name" value="aa-tRNA-synth_I_CS"/>
</dbReference>
<dbReference type="PANTHER" id="PTHR43097:SF5">
    <property type="entry name" value="GLUTAMATE--TRNA LIGASE"/>
    <property type="match status" value="1"/>
</dbReference>
<dbReference type="SUPFAM" id="SSF52374">
    <property type="entry name" value="Nucleotidylyl transferase"/>
    <property type="match status" value="1"/>
</dbReference>
<keyword evidence="2" id="KW-0436">Ligase</keyword>
<dbReference type="SUPFAM" id="SSF50715">
    <property type="entry name" value="Ribosomal protein L25-like"/>
    <property type="match status" value="1"/>
</dbReference>
<dbReference type="GO" id="GO:0005829">
    <property type="term" value="C:cytosol"/>
    <property type="evidence" value="ECO:0007669"/>
    <property type="project" value="TreeGrafter"/>
</dbReference>
<dbReference type="GO" id="GO:0006425">
    <property type="term" value="P:glutaminyl-tRNA aminoacylation"/>
    <property type="evidence" value="ECO:0007669"/>
    <property type="project" value="TreeGrafter"/>
</dbReference>
<keyword evidence="6" id="KW-0030">Aminoacyl-tRNA synthetase</keyword>
<reference evidence="9" key="1">
    <citation type="journal article" date="2020" name="Nature">
        <title>Giant virus diversity and host interactions through global metagenomics.</title>
        <authorList>
            <person name="Schulz F."/>
            <person name="Roux S."/>
            <person name="Paez-Espino D."/>
            <person name="Jungbluth S."/>
            <person name="Walsh D.A."/>
            <person name="Denef V.J."/>
            <person name="McMahon K.D."/>
            <person name="Konstantinidis K.T."/>
            <person name="Eloe-Fadrosh E.A."/>
            <person name="Kyrpides N.C."/>
            <person name="Woyke T."/>
        </authorList>
    </citation>
    <scope>NUCLEOTIDE SEQUENCE</scope>
    <source>
        <strain evidence="9">GVMAG-M-3300023174-3</strain>
    </source>
</reference>
<dbReference type="Pfam" id="PF03950">
    <property type="entry name" value="tRNA-synt_1c_C"/>
    <property type="match status" value="1"/>
</dbReference>
<dbReference type="InterPro" id="IPR020061">
    <property type="entry name" value="Glu_tRNA_lig_a-bdl"/>
</dbReference>
<dbReference type="GO" id="GO:0005524">
    <property type="term" value="F:ATP binding"/>
    <property type="evidence" value="ECO:0007669"/>
    <property type="project" value="UniProtKB-KW"/>
</dbReference>
<dbReference type="InterPro" id="IPR050132">
    <property type="entry name" value="Gln/Glu-tRNA_Ligase"/>
</dbReference>
<protein>
    <recommendedName>
        <fullName evidence="10">Glutamine--tRNA ligase</fullName>
    </recommendedName>
</protein>
<evidence type="ECO:0000256" key="2">
    <source>
        <dbReference type="ARBA" id="ARBA00022598"/>
    </source>
</evidence>
<proteinExistence type="predicted"/>
<sequence length="486" mass="56747">MTTITRFPPEPNGYLHIGHCKSLLVNYDEGNLCHLRLDDTNPLNESELFVNEIIHDMKWLGYDPGNITCTSDYFDKLFDFACILIKNGCAYVDFSSPEKLKLERHGGIENVYRPMHPDIHMMEFENMKNKKYASGVAVLRLKIDMTNDNHTLRDPIAYRIIHSPHFKTGETWCIYPSYDYSHGIVDALENITTSYCTDEFYIRRDLYYWTINTLNRFGCELSPANVHEFGKLTVENNTLSKRNIKKLIDESAVSGYDDPSLLTVRGMRNRGYTPEIIKAIARCSGLGKVKTIVSMKLVYHLLIHHYNPIAIRCFAVINPIKCIITNLNEEKICNHPHIPNKPDHYHTTPINKEIYIENDDFRLEHDDDYYRLSPKNKMVRFKFFDIVRYENIVDNIVHVSACNLKKDKSVKSTIHWLSVNHAVPAKFIFINMENPLLKDVRDGFVERYALECSDDVVFEFERVGYFKLLYKDENNIPYYLCIVHLK</sequence>